<protein>
    <submittedName>
        <fullName evidence="2">Ligand-binding SRPBCC domain-containing protein</fullName>
    </submittedName>
</protein>
<dbReference type="Pfam" id="PF03364">
    <property type="entry name" value="Polyketide_cyc"/>
    <property type="match status" value="1"/>
</dbReference>
<dbReference type="Proteomes" id="UP000520814">
    <property type="component" value="Unassembled WGS sequence"/>
</dbReference>
<dbReference type="EMBL" id="JACHGW010000006">
    <property type="protein sequence ID" value="MBB6053367.1"/>
    <property type="molecule type" value="Genomic_DNA"/>
</dbReference>
<accession>A0A7W9SV06</accession>
<dbReference type="InterPro" id="IPR023393">
    <property type="entry name" value="START-like_dom_sf"/>
</dbReference>
<dbReference type="CDD" id="cd07820">
    <property type="entry name" value="SRPBCC_3"/>
    <property type="match status" value="1"/>
</dbReference>
<gene>
    <name evidence="2" type="ORF">HNQ39_005201</name>
</gene>
<reference evidence="2 3" key="1">
    <citation type="submission" date="2020-08" db="EMBL/GenBank/DDBJ databases">
        <title>Genomic Encyclopedia of Type Strains, Phase IV (KMG-IV): sequencing the most valuable type-strain genomes for metagenomic binning, comparative biology and taxonomic classification.</title>
        <authorList>
            <person name="Goeker M."/>
        </authorList>
    </citation>
    <scope>NUCLEOTIDE SEQUENCE [LARGE SCALE GENOMIC DNA]</scope>
    <source>
        <strain evidence="2 3">DSM 23562</strain>
    </source>
</reference>
<evidence type="ECO:0000313" key="3">
    <source>
        <dbReference type="Proteomes" id="UP000520814"/>
    </source>
</evidence>
<evidence type="ECO:0000259" key="1">
    <source>
        <dbReference type="Pfam" id="PF03364"/>
    </source>
</evidence>
<dbReference type="AlphaFoldDB" id="A0A7W9SV06"/>
<name>A0A7W9SV06_ARMRO</name>
<evidence type="ECO:0000313" key="2">
    <source>
        <dbReference type="EMBL" id="MBB6053367.1"/>
    </source>
</evidence>
<dbReference type="Gene3D" id="3.30.530.20">
    <property type="match status" value="1"/>
</dbReference>
<dbReference type="InterPro" id="IPR005031">
    <property type="entry name" value="COQ10_START"/>
</dbReference>
<proteinExistence type="predicted"/>
<keyword evidence="3" id="KW-1185">Reference proteome</keyword>
<sequence length="154" mass="17595">MPTLTFHTKLAVSQQTLWDFHNSPAALTKITPPGTRVRLLDPPESLGQGVIFTLVVSQPPLYVPLPWRCEFVVYEPPCRFVDHQVPGKGPFAFWEHEHRFEPDGPDSCLLVDTITYTPPLGFLGRIADRLFLHRTLTEMFAYRHRVTKEALESV</sequence>
<organism evidence="2 3">
    <name type="scientific">Armatimonas rosea</name>
    <dbReference type="NCBI Taxonomy" id="685828"/>
    <lineage>
        <taxon>Bacteria</taxon>
        <taxon>Bacillati</taxon>
        <taxon>Armatimonadota</taxon>
        <taxon>Armatimonadia</taxon>
        <taxon>Armatimonadales</taxon>
        <taxon>Armatimonadaceae</taxon>
        <taxon>Armatimonas</taxon>
    </lineage>
</organism>
<comment type="caution">
    <text evidence="2">The sequence shown here is derived from an EMBL/GenBank/DDBJ whole genome shotgun (WGS) entry which is preliminary data.</text>
</comment>
<feature type="domain" description="Coenzyme Q-binding protein COQ10 START" evidence="1">
    <location>
        <begin position="11"/>
        <end position="134"/>
    </location>
</feature>
<dbReference type="SUPFAM" id="SSF55961">
    <property type="entry name" value="Bet v1-like"/>
    <property type="match status" value="1"/>
</dbReference>
<dbReference type="RefSeq" id="WP_184203461.1">
    <property type="nucleotide sequence ID" value="NZ_JACHGW010000006.1"/>
</dbReference>